<comment type="caution">
    <text evidence="1">The sequence shown here is derived from an EMBL/GenBank/DDBJ whole genome shotgun (WGS) entry which is preliminary data.</text>
</comment>
<dbReference type="Proteomes" id="UP001446032">
    <property type="component" value="Unassembled WGS sequence"/>
</dbReference>
<gene>
    <name evidence="1" type="ORF">WMO75_09255</name>
</gene>
<dbReference type="RefSeq" id="WP_264466899.1">
    <property type="nucleotide sequence ID" value="NZ_JBBMEI010000025.1"/>
</dbReference>
<evidence type="ECO:0000313" key="1">
    <source>
        <dbReference type="EMBL" id="MEQ2358515.1"/>
    </source>
</evidence>
<dbReference type="EMBL" id="JBBMEI010000025">
    <property type="protein sequence ID" value="MEQ2358515.1"/>
    <property type="molecule type" value="Genomic_DNA"/>
</dbReference>
<name>A0ABV1ALD8_9FIRM</name>
<protein>
    <submittedName>
        <fullName evidence="1">Uncharacterized protein</fullName>
    </submittedName>
</protein>
<evidence type="ECO:0000313" key="2">
    <source>
        <dbReference type="Proteomes" id="UP001446032"/>
    </source>
</evidence>
<accession>A0ABV1ALD8</accession>
<reference evidence="1 2" key="1">
    <citation type="submission" date="2024-03" db="EMBL/GenBank/DDBJ databases">
        <title>Human intestinal bacterial collection.</title>
        <authorList>
            <person name="Pauvert C."/>
            <person name="Hitch T.C.A."/>
            <person name="Clavel T."/>
        </authorList>
    </citation>
    <scope>NUCLEOTIDE SEQUENCE [LARGE SCALE GENOMIC DNA]</scope>
    <source>
        <strain evidence="1 2">CLA-AA-H95</strain>
    </source>
</reference>
<proteinExistence type="predicted"/>
<sequence>MNWTWNVLSIEGKICREKKSDGQKETDKGRGNDPLLFVCRL</sequence>
<keyword evidence="2" id="KW-1185">Reference proteome</keyword>
<organism evidence="1 2">
    <name type="scientific">Blautia intestinihominis</name>
    <dbReference type="NCBI Taxonomy" id="3133152"/>
    <lineage>
        <taxon>Bacteria</taxon>
        <taxon>Bacillati</taxon>
        <taxon>Bacillota</taxon>
        <taxon>Clostridia</taxon>
        <taxon>Lachnospirales</taxon>
        <taxon>Lachnospiraceae</taxon>
        <taxon>Blautia</taxon>
    </lineage>
</organism>